<feature type="domain" description="Laminin G" evidence="8">
    <location>
        <begin position="83"/>
        <end position="246"/>
    </location>
</feature>
<dbReference type="SUPFAM" id="SSF49899">
    <property type="entry name" value="Concanavalin A-like lectins/glucanases"/>
    <property type="match status" value="2"/>
</dbReference>
<dbReference type="Gene3D" id="2.60.120.200">
    <property type="match status" value="2"/>
</dbReference>
<dbReference type="OrthoDB" id="9026019at2759"/>
<dbReference type="Pfam" id="PF02210">
    <property type="entry name" value="Laminin_G_2"/>
    <property type="match status" value="2"/>
</dbReference>
<organism evidence="9 10">
    <name type="scientific">Erinaceus europaeus</name>
    <name type="common">Western European hedgehog</name>
    <dbReference type="NCBI Taxonomy" id="9365"/>
    <lineage>
        <taxon>Eukaryota</taxon>
        <taxon>Metazoa</taxon>
        <taxon>Chordata</taxon>
        <taxon>Craniata</taxon>
        <taxon>Vertebrata</taxon>
        <taxon>Euteleostomi</taxon>
        <taxon>Mammalia</taxon>
        <taxon>Eutheria</taxon>
        <taxon>Laurasiatheria</taxon>
        <taxon>Eulipotyphla</taxon>
        <taxon>Erinaceidae</taxon>
        <taxon>Erinaceinae</taxon>
        <taxon>Erinaceus</taxon>
    </lineage>
</organism>
<keyword evidence="9" id="KW-1185">Reference proteome</keyword>
<keyword evidence="7" id="KW-1133">Transmembrane helix</keyword>
<keyword evidence="1" id="KW-0732">Signal</keyword>
<dbReference type="InterPro" id="IPR039005">
    <property type="entry name" value="CSPG_rpt"/>
</dbReference>
<sequence length="2380" mass="256267">MPAPPLELSTAAGAALRSRSGAAFQSAGRWSPPSTLPLESTPRRPGPRPPPPAAMRPSPRAPLPGPALLLAVTLTWTSQFTSAASFFGENHLEVPVATGLADIDLQLQFSTAQREALLLLAAGPADHLLLQLNSGRLQVRLSLGQEELKLQTPEEPTLSDTALHTLGLTVSDGWAQLSVDGVLNSSAAAPEGLLEAPYGLFLGGTGSLALSYLQGVSRPLRGCIQTATLNSRNLLRPLTPDVPEGCAEEFSAGEDVALGFSGPHSLAVFPAWATRDEGTLEFTLLTRSQQAPLAFQAGGRRGNFIYVDIFEGHLRAVVERGQGTVLLHNSVPVADGQPHEVAIHVDAHRLEISVDQYPTRTSNRGVLSYLEPRGSLLLGGLDAEAARHLQEHRLGLAPGTVTASLLGCVEDLSVNGQRRGLRDALLSRDLVAGCRLEEDEYEEDGYGPEETFSTLTPETWPGLELPEPCVPEPGLPAIFANFTQLLTVSPLEVAEGGTTWLEGRHLQPTLDLSAAELRKSQVLFSVSRGPRHGELELDVPGAQARKMFTLLDVVNRKARFVHDGSEEASDQLLLEVSVVARVPVPACLRRGQTYLLPVRVTPVNDPPRVVFPHGSLMVILEHTQKPLGPDIFQAYDPDSACEGLTFQLLGAPSLAPVERREEPGQPAAEFSCRELEAGGLVYVHRGGPAQDLTFRVSDGLQASPPATLKVVAMRPTIQVRHHTGLRLQQGSAAPVLPAHLWVETNAVGQDVGVLFRLATPPRLGELQRQDAGGQEGAEWRAVRTFQQRDVEQGRVRYLSTDPQHHLEDGREELALEVQVGQETLSNLSFPVTVQRATVRLLRLQPLRVHADAQETLTTAHLEAALEEADSSPPTFRYEVVQAPRKGNLWLQGVRLAEGQGFTQDDLQAERVAYEATVRTSEATEDTFQFRVTAAPRFSPLYTFPVHIGGDPAAPVLTNAVLAVPEGGEAVLSADHLFVRSQQGTSYLFQVVEQPRHGKLAWRGAGDQAEPVGSFTNEDLLQGRLVYRHDGSESTEDDIPFVAARQAESSGDSGDGDAAGEEVRGVLRVAVQPVNDHAPVQTVSRVFHVARSGQRLLTTDDVAFSDADAGSHDAQLVLTRKDLLFGSIVAADEPSQPVYRFTQEDLRQHRILFVHSGADRGWIQLQVSDGQHQATALLEVQASEPYLRVANSSGLVVPQGGQATIDPAVLPLDTNLDIRGGDEVRYQVTSGPRWGQLLRVGQPASTFSQQDLVDGVVVYSHNGSRSPRDALTFSVEAGAERAEATLQVTVTLEGPLAPLHLARHKKVYVFQGEAAAIRTDQLEVVQEAVSPADIVFSVRTPPRAGYLVTVSRGESPTEPSSLAPVRSFSQEAVDAGRVLYLHSRPELWSDAFSLDVASGLGRPLEDVRVELEVLPADVPLEALNFSIPEGGGRTLAPPLLRLAGPFYPRLPGLQLRVLEPPRHGVLRREDRPQRGSLAAFSWAEVEQRLIRYEHDGSETLDDGFVLMANASEVDRQSRPVAVIITILPVNDQPPVLTTNTGLQLWEGSTVPIPAEALRATDGDSGPEDLVYTLEQPSNGQVVLRAEPDTEVRSFTQAQLDRGQVLFTHTGALHGGFRFSLSDGQHSSPGHVFRVTAQTPALLSLEGSRALTVCPGSVQPLDSQSLRASTSVGSEPGRLLYRVLRGPRLGRLLHSQRGPGEALRNFTQAEVDAGQVLYEHEMPPEPFWEAHDTLELQLSSPPAPDMAATLSVTVSFEAPCPQRPSRLWRNTGLWVPEGQRAEVTVAALDASNFLASVPASQRQGLDVQFQVTQFPTRGRLLAAGEPLHAGQPHFLQSQLAAGQLEYAHGGGGAQPDSFRFRAYLQGPRGAWPAMPRTSEAFAVSVRAGPERAPRPQSSAPLRLRRGSHALVSRAQLSLLDPGSESSEILYKVQRAPRNGFLSLAGAGPGPVLSFTQADVDSGRLTFTANGSSVAGTFQLSVAVGARPPTPTTLIVDVLPAAIEVQLRTPLEVAQAAGRGMLSRQQLAVLSDREELDAEYQLTQPPRHGQLLVRGQPVAAFSQLQVDQGEVGFTFTNFSSPSDGFSVLALARGLNASATVNVTVKPLVHLWAGGPWPRGATLHLDPRVLDASELANRTGSMPRFRLLAGPQHGRLIRVPPAGTDPLRGSMPVEQFTQQDLEAGRLGLELGSPEGSTLDPAADSLTLELWAQGVPPAVVTLDFTTEPYNAAQPYSVALLSLPKATWTEVGTSGRNSPTEEPGHVAPSPIPTAGRGGFLGFLEANMFSVILPVCLVLLLLALLLPLLFYLRKRNKTGMHHVQVLAAKPRNGLAGEAETFRKVEPGQAIPLTAVPGQGPLRGQPDPELLQFCRTPNPALKNGQYWV</sequence>
<dbReference type="PROSITE" id="PS50025">
    <property type="entry name" value="LAM_G_DOMAIN"/>
    <property type="match status" value="2"/>
</dbReference>
<dbReference type="STRING" id="9365.ENSEEUP00000006825"/>
<dbReference type="InParanoid" id="A0A1S2ZWY1"/>
<feature type="domain" description="Laminin G" evidence="8">
    <location>
        <begin position="256"/>
        <end position="434"/>
    </location>
</feature>
<feature type="region of interest" description="Disordered" evidence="6">
    <location>
        <begin position="2245"/>
        <end position="2264"/>
    </location>
</feature>
<dbReference type="InterPro" id="IPR051561">
    <property type="entry name" value="FRAS1_ECM"/>
</dbReference>
<feature type="repeat" description="CSPG" evidence="5">
    <location>
        <begin position="1415"/>
        <end position="1508"/>
    </location>
</feature>
<feature type="repeat" description="CSPG" evidence="5">
    <location>
        <begin position="2102"/>
        <end position="2206"/>
    </location>
</feature>
<dbReference type="GO" id="GO:0009653">
    <property type="term" value="P:anatomical structure morphogenesis"/>
    <property type="evidence" value="ECO:0007669"/>
    <property type="project" value="TreeGrafter"/>
</dbReference>
<reference evidence="10" key="1">
    <citation type="submission" date="2025-08" db="UniProtKB">
        <authorList>
            <consortium name="RefSeq"/>
        </authorList>
    </citation>
    <scope>IDENTIFICATION</scope>
</reference>
<feature type="repeat" description="CSPG" evidence="5">
    <location>
        <begin position="1077"/>
        <end position="1169"/>
    </location>
</feature>
<evidence type="ECO:0000256" key="1">
    <source>
        <dbReference type="ARBA" id="ARBA00022729"/>
    </source>
</evidence>
<feature type="repeat" description="CSPG" evidence="5">
    <location>
        <begin position="1890"/>
        <end position="1982"/>
    </location>
</feature>
<feature type="repeat" description="CSPG" evidence="5">
    <location>
        <begin position="1532"/>
        <end position="1622"/>
    </location>
</feature>
<feature type="compositionally biased region" description="Polar residues" evidence="6">
    <location>
        <begin position="2245"/>
        <end position="2254"/>
    </location>
</feature>
<evidence type="ECO:0000256" key="3">
    <source>
        <dbReference type="ARBA" id="ARBA00023180"/>
    </source>
</evidence>
<feature type="compositionally biased region" description="Low complexity" evidence="6">
    <location>
        <begin position="31"/>
        <end position="40"/>
    </location>
</feature>
<feature type="repeat" description="CSPG" evidence="5">
    <location>
        <begin position="482"/>
        <end position="577"/>
    </location>
</feature>
<dbReference type="Proteomes" id="UP001652624">
    <property type="component" value="Chromosome 16"/>
</dbReference>
<feature type="repeat" description="CSPG" evidence="5">
    <location>
        <begin position="1185"/>
        <end position="1275"/>
    </location>
</feature>
<dbReference type="CDD" id="cd00110">
    <property type="entry name" value="LamG"/>
    <property type="match status" value="2"/>
</dbReference>
<evidence type="ECO:0000256" key="7">
    <source>
        <dbReference type="SAM" id="Phobius"/>
    </source>
</evidence>
<proteinExistence type="predicted"/>
<feature type="repeat" description="CSPG" evidence="5">
    <location>
        <begin position="1762"/>
        <end position="1861"/>
    </location>
</feature>
<feature type="repeat" description="CSPG" evidence="5">
    <location>
        <begin position="607"/>
        <end position="699"/>
    </location>
</feature>
<evidence type="ECO:0000256" key="4">
    <source>
        <dbReference type="PROSITE-ProRule" id="PRU00122"/>
    </source>
</evidence>
<feature type="repeat" description="CSPG" evidence="5">
    <location>
        <begin position="1297"/>
        <end position="1396"/>
    </location>
</feature>
<accession>A0A1S2ZWY1</accession>
<dbReference type="Pfam" id="PF16184">
    <property type="entry name" value="Cadherin_3"/>
    <property type="match status" value="11"/>
</dbReference>
<keyword evidence="2" id="KW-0677">Repeat</keyword>
<dbReference type="eggNOG" id="KOG3597">
    <property type="taxonomic scope" value="Eukaryota"/>
</dbReference>
<evidence type="ECO:0000313" key="10">
    <source>
        <dbReference type="RefSeq" id="XP_007525850.2"/>
    </source>
</evidence>
<comment type="caution">
    <text evidence="4">Lacks conserved residue(s) required for the propagation of feature annotation.</text>
</comment>
<feature type="repeat" description="CSPG" evidence="5">
    <location>
        <begin position="837"/>
        <end position="932"/>
    </location>
</feature>
<evidence type="ECO:0000313" key="9">
    <source>
        <dbReference type="Proteomes" id="UP001652624"/>
    </source>
</evidence>
<dbReference type="RefSeq" id="XP_007525850.2">
    <property type="nucleotide sequence ID" value="XM_007525788.3"/>
</dbReference>
<protein>
    <submittedName>
        <fullName evidence="10">Chondroitin sulfate proteoglycan 4 isoform X1</fullName>
    </submittedName>
</protein>
<evidence type="ECO:0000259" key="8">
    <source>
        <dbReference type="PROSITE" id="PS50025"/>
    </source>
</evidence>
<dbReference type="GeneID" id="103115931"/>
<dbReference type="PANTHER" id="PTHR45739:SF13">
    <property type="entry name" value="CHONDROITIN SULFATE PROTEOGLYCAN 4"/>
    <property type="match status" value="1"/>
</dbReference>
<keyword evidence="3" id="KW-0325">Glycoprotein</keyword>
<feature type="region of interest" description="Disordered" evidence="6">
    <location>
        <begin position="1"/>
        <end position="62"/>
    </location>
</feature>
<feature type="compositionally biased region" description="Pro residues" evidence="6">
    <location>
        <begin position="47"/>
        <end position="62"/>
    </location>
</feature>
<dbReference type="CTD" id="1464"/>
<evidence type="ECO:0000256" key="6">
    <source>
        <dbReference type="SAM" id="MobiDB-lite"/>
    </source>
</evidence>
<dbReference type="PANTHER" id="PTHR45739">
    <property type="entry name" value="MATRIX PROTEIN, PUTATIVE-RELATED"/>
    <property type="match status" value="1"/>
</dbReference>
<dbReference type="InterPro" id="IPR001791">
    <property type="entry name" value="Laminin_G"/>
</dbReference>
<feature type="repeat" description="CSPG" evidence="5">
    <location>
        <begin position="1999"/>
        <end position="2087"/>
    </location>
</feature>
<keyword evidence="7" id="KW-0472">Membrane</keyword>
<gene>
    <name evidence="10" type="primary">CSPG4</name>
</gene>
<feature type="repeat" description="CSPG" evidence="5">
    <location>
        <begin position="952"/>
        <end position="1043"/>
    </location>
</feature>
<feature type="transmembrane region" description="Helical" evidence="7">
    <location>
        <begin position="2284"/>
        <end position="2305"/>
    </location>
</feature>
<keyword evidence="7" id="KW-0812">Transmembrane</keyword>
<feature type="repeat" description="CSPG" evidence="5">
    <location>
        <begin position="716"/>
        <end position="818"/>
    </location>
</feature>
<dbReference type="FunCoup" id="A0A1S2ZWY1">
    <property type="interactions" value="404"/>
</dbReference>
<evidence type="ECO:0000256" key="5">
    <source>
        <dbReference type="PROSITE-ProRule" id="PRU01201"/>
    </source>
</evidence>
<evidence type="ECO:0000256" key="2">
    <source>
        <dbReference type="ARBA" id="ARBA00022737"/>
    </source>
</evidence>
<name>A0A1S2ZWY1_ERIEU</name>
<feature type="repeat" description="CSPG" evidence="5">
    <location>
        <begin position="1640"/>
        <end position="1737"/>
    </location>
</feature>
<dbReference type="SMART" id="SM00282">
    <property type="entry name" value="LamG"/>
    <property type="match status" value="2"/>
</dbReference>
<dbReference type="PROSITE" id="PS51854">
    <property type="entry name" value="CSPG"/>
    <property type="match status" value="15"/>
</dbReference>
<dbReference type="InterPro" id="IPR013320">
    <property type="entry name" value="ConA-like_dom_sf"/>
</dbReference>
<feature type="compositionally biased region" description="Low complexity" evidence="6">
    <location>
        <begin position="11"/>
        <end position="23"/>
    </location>
</feature>